<accession>E6SI79</accession>
<reference evidence="10 11" key="1">
    <citation type="journal article" date="2010" name="Stand. Genomic Sci.">
        <title>Complete genome sequence of Thermaerobacter marianensis type strain (7p75a).</title>
        <authorList>
            <person name="Han C."/>
            <person name="Gu W."/>
            <person name="Zhang X."/>
            <person name="Lapidus A."/>
            <person name="Nolan M."/>
            <person name="Copeland A."/>
            <person name="Lucas S."/>
            <person name="Del Rio T.G."/>
            <person name="Tice H."/>
            <person name="Cheng J.F."/>
            <person name="Tapia R."/>
            <person name="Goodwin L."/>
            <person name="Pitluck S."/>
            <person name="Pagani I."/>
            <person name="Ivanova N."/>
            <person name="Mavromatis K."/>
            <person name="Mikhailova N."/>
            <person name="Pati A."/>
            <person name="Chen A."/>
            <person name="Palaniappan K."/>
            <person name="Land M."/>
            <person name="Hauser L."/>
            <person name="Chang Y.J."/>
            <person name="Jeffries C.D."/>
            <person name="Schneider S."/>
            <person name="Rohde M."/>
            <person name="Goker M."/>
            <person name="Pukall R."/>
            <person name="Woyke T."/>
            <person name="Bristow J."/>
            <person name="Eisen J.A."/>
            <person name="Markowitz V."/>
            <person name="Hugenholtz P."/>
            <person name="Kyrpides N.C."/>
            <person name="Klenk H.P."/>
            <person name="Detter J.C."/>
        </authorList>
    </citation>
    <scope>NUCLEOTIDE SEQUENCE [LARGE SCALE GENOMIC DNA]</scope>
    <source>
        <strain evidence="11">ATCC 700841 / DSM 12885 / JCM 10246 / 7p75a</strain>
    </source>
</reference>
<dbReference type="KEGG" id="tmr:Tmar_0742"/>
<keyword evidence="3" id="KW-1003">Cell membrane</keyword>
<keyword evidence="6 9" id="KW-1133">Transmembrane helix</keyword>
<dbReference type="Proteomes" id="UP000008915">
    <property type="component" value="Chromosome"/>
</dbReference>
<evidence type="ECO:0000256" key="1">
    <source>
        <dbReference type="ARBA" id="ARBA00004651"/>
    </source>
</evidence>
<dbReference type="PANTHER" id="PTHR11040:SF211">
    <property type="entry name" value="ZINC TRANSPORTER ZIP11"/>
    <property type="match status" value="1"/>
</dbReference>
<dbReference type="Pfam" id="PF02535">
    <property type="entry name" value="Zip"/>
    <property type="match status" value="1"/>
</dbReference>
<evidence type="ECO:0000256" key="4">
    <source>
        <dbReference type="ARBA" id="ARBA00022692"/>
    </source>
</evidence>
<sequence length="308" mass="29440">MNGPAWGEAALWAFLAASSGFLGCLGGLFLPLGRKILAAVMAFGAGALLGAVAFDVVPSARGRGGPGPAVAGFLAGALIFTLVDFALDRRGAAGRKHSGVEPAPPPRPTAAAGPGAGAAANPRGERAADPGVGAVAPPQAATGTGPGAGAASGPRGSGLAAATGPRAGAAWAILAGAVLDGIPEAFALGVDLYAGHGISLALVAGIFLSTLPEGLSGSVGMKRAGYSGRFIALLWAAVAVVAAPAAAAGFVLAERLAGVTEAVILALAGGGVVAMAADTLTPEAYREGGNVVGLITALGMILSFILAG</sequence>
<feature type="transmembrane region" description="Helical" evidence="9">
    <location>
        <begin position="12"/>
        <end position="30"/>
    </location>
</feature>
<evidence type="ECO:0000256" key="8">
    <source>
        <dbReference type="SAM" id="MobiDB-lite"/>
    </source>
</evidence>
<proteinExistence type="inferred from homology"/>
<feature type="transmembrane region" description="Helical" evidence="9">
    <location>
        <begin position="259"/>
        <end position="277"/>
    </location>
</feature>
<protein>
    <submittedName>
        <fullName evidence="10">Zinc/iron permease</fullName>
    </submittedName>
</protein>
<feature type="region of interest" description="Disordered" evidence="8">
    <location>
        <begin position="95"/>
        <end position="157"/>
    </location>
</feature>
<evidence type="ECO:0000256" key="9">
    <source>
        <dbReference type="SAM" id="Phobius"/>
    </source>
</evidence>
<feature type="transmembrane region" description="Helical" evidence="9">
    <location>
        <begin position="289"/>
        <end position="307"/>
    </location>
</feature>
<dbReference type="HOGENOM" id="CLU_015114_6_0_9"/>
<evidence type="ECO:0000256" key="7">
    <source>
        <dbReference type="ARBA" id="ARBA00023136"/>
    </source>
</evidence>
<evidence type="ECO:0000313" key="10">
    <source>
        <dbReference type="EMBL" id="ADU50857.1"/>
    </source>
</evidence>
<name>E6SI79_THEM7</name>
<dbReference type="GO" id="GO:0005886">
    <property type="term" value="C:plasma membrane"/>
    <property type="evidence" value="ECO:0007669"/>
    <property type="project" value="UniProtKB-SubCell"/>
</dbReference>
<feature type="transmembrane region" description="Helical" evidence="9">
    <location>
        <begin position="69"/>
        <end position="87"/>
    </location>
</feature>
<evidence type="ECO:0000256" key="5">
    <source>
        <dbReference type="ARBA" id="ARBA00022833"/>
    </source>
</evidence>
<evidence type="ECO:0000256" key="6">
    <source>
        <dbReference type="ARBA" id="ARBA00022989"/>
    </source>
</evidence>
<comment type="similarity">
    <text evidence="2">Belongs to the ZIP transporter (TC 2.A.5) family.</text>
</comment>
<dbReference type="AlphaFoldDB" id="E6SI79"/>
<feature type="compositionally biased region" description="Low complexity" evidence="8">
    <location>
        <begin position="109"/>
        <end position="122"/>
    </location>
</feature>
<gene>
    <name evidence="10" type="ordered locus">Tmar_0742</name>
</gene>
<feature type="compositionally biased region" description="Low complexity" evidence="8">
    <location>
        <begin position="129"/>
        <end position="143"/>
    </location>
</feature>
<feature type="transmembrane region" description="Helical" evidence="9">
    <location>
        <begin position="37"/>
        <end position="57"/>
    </location>
</feature>
<comment type="subcellular location">
    <subcellularLocation>
        <location evidence="1">Cell membrane</location>
        <topology evidence="1">Multi-pass membrane protein</topology>
    </subcellularLocation>
</comment>
<keyword evidence="4 9" id="KW-0812">Transmembrane</keyword>
<reference evidence="11" key="2">
    <citation type="journal article" date="2010" name="Stand. Genomic Sci.">
        <title>Complete genome sequence of Thermaerobacter marianensis type strain (7p75aT).</title>
        <authorList>
            <person name="Han C."/>
            <person name="Gu W."/>
            <person name="Zhang X."/>
            <person name="Lapidus A."/>
            <person name="Nolan M."/>
            <person name="Copeland A."/>
            <person name="Lucas S."/>
            <person name="Glavina Del Rio T."/>
            <person name="Tice H."/>
            <person name="Cheng J."/>
            <person name="Tapia R."/>
            <person name="Goodwin L."/>
            <person name="Pitluck S."/>
            <person name="Pagani I."/>
            <person name="Ivanova N."/>
            <person name="Mavromatis K."/>
            <person name="Mikhailova N."/>
            <person name="Pati A."/>
            <person name="Chen A."/>
            <person name="Palaniappan K."/>
            <person name="Land M."/>
            <person name="Hauser L."/>
            <person name="Chang Y."/>
            <person name="Jeffries C."/>
            <person name="Schneider S."/>
            <person name="Rohde M."/>
            <person name="Goker M."/>
            <person name="Pukall R."/>
            <person name="Woyke T."/>
            <person name="Bristow J."/>
            <person name="Eisen J."/>
            <person name="Markowitz V."/>
            <person name="Hugenholtz P."/>
            <person name="Kyrpides N."/>
            <person name="Klenk H."/>
            <person name="Detter J."/>
        </authorList>
    </citation>
    <scope>NUCLEOTIDE SEQUENCE [LARGE SCALE GENOMIC DNA]</scope>
    <source>
        <strain evidence="11">ATCC 700841 / DSM 12885 / JCM 10246 / 7p75a</strain>
    </source>
</reference>
<evidence type="ECO:0000313" key="11">
    <source>
        <dbReference type="Proteomes" id="UP000008915"/>
    </source>
</evidence>
<dbReference type="eggNOG" id="COG0428">
    <property type="taxonomic scope" value="Bacteria"/>
</dbReference>
<keyword evidence="7 9" id="KW-0472">Membrane</keyword>
<dbReference type="RefSeq" id="WP_013495162.1">
    <property type="nucleotide sequence ID" value="NC_014831.1"/>
</dbReference>
<feature type="transmembrane region" description="Helical" evidence="9">
    <location>
        <begin position="230"/>
        <end position="253"/>
    </location>
</feature>
<dbReference type="PANTHER" id="PTHR11040">
    <property type="entry name" value="ZINC/IRON TRANSPORTER"/>
    <property type="match status" value="1"/>
</dbReference>
<keyword evidence="11" id="KW-1185">Reference proteome</keyword>
<evidence type="ECO:0000256" key="3">
    <source>
        <dbReference type="ARBA" id="ARBA00022475"/>
    </source>
</evidence>
<dbReference type="STRING" id="644966.Tmar_0742"/>
<evidence type="ECO:0000256" key="2">
    <source>
        <dbReference type="ARBA" id="ARBA00006939"/>
    </source>
</evidence>
<organism evidence="10 11">
    <name type="scientific">Thermaerobacter marianensis (strain ATCC 700841 / DSM 12885 / JCM 10246 / 7p75a)</name>
    <dbReference type="NCBI Taxonomy" id="644966"/>
    <lineage>
        <taxon>Bacteria</taxon>
        <taxon>Bacillati</taxon>
        <taxon>Bacillota</taxon>
        <taxon>Clostridia</taxon>
        <taxon>Eubacteriales</taxon>
        <taxon>Clostridiales Family XVII. Incertae Sedis</taxon>
        <taxon>Thermaerobacter</taxon>
    </lineage>
</organism>
<keyword evidence="5" id="KW-0862">Zinc</keyword>
<dbReference type="EMBL" id="CP002344">
    <property type="protein sequence ID" value="ADU50857.1"/>
    <property type="molecule type" value="Genomic_DNA"/>
</dbReference>
<dbReference type="OrthoDB" id="9787346at2"/>
<dbReference type="InterPro" id="IPR003689">
    <property type="entry name" value="ZIP"/>
</dbReference>
<dbReference type="GO" id="GO:0005385">
    <property type="term" value="F:zinc ion transmembrane transporter activity"/>
    <property type="evidence" value="ECO:0007669"/>
    <property type="project" value="TreeGrafter"/>
</dbReference>